<dbReference type="CDD" id="cd16914">
    <property type="entry name" value="EcfT"/>
    <property type="match status" value="1"/>
</dbReference>
<evidence type="ECO:0000313" key="8">
    <source>
        <dbReference type="Proteomes" id="UP001596042"/>
    </source>
</evidence>
<feature type="transmembrane region" description="Helical" evidence="6">
    <location>
        <begin position="98"/>
        <end position="118"/>
    </location>
</feature>
<evidence type="ECO:0000256" key="3">
    <source>
        <dbReference type="ARBA" id="ARBA00022692"/>
    </source>
</evidence>
<dbReference type="Proteomes" id="UP001596042">
    <property type="component" value="Unassembled WGS sequence"/>
</dbReference>
<evidence type="ECO:0000256" key="1">
    <source>
        <dbReference type="ARBA" id="ARBA00004141"/>
    </source>
</evidence>
<feature type="transmembrane region" description="Helical" evidence="6">
    <location>
        <begin position="32"/>
        <end position="65"/>
    </location>
</feature>
<evidence type="ECO:0000256" key="2">
    <source>
        <dbReference type="ARBA" id="ARBA00008564"/>
    </source>
</evidence>
<evidence type="ECO:0000256" key="5">
    <source>
        <dbReference type="ARBA" id="ARBA00023136"/>
    </source>
</evidence>
<name>A0ABV9H5U4_9HYPH</name>
<accession>A0ABV9H5U4</accession>
<keyword evidence="5 6" id="KW-0472">Membrane</keyword>
<evidence type="ECO:0000313" key="7">
    <source>
        <dbReference type="EMBL" id="MFC4625597.1"/>
    </source>
</evidence>
<comment type="caution">
    <text evidence="7">The sequence shown here is derived from an EMBL/GenBank/DDBJ whole genome shotgun (WGS) entry which is preliminary data.</text>
</comment>
<dbReference type="EMBL" id="JBHSEL010000101">
    <property type="protein sequence ID" value="MFC4625597.1"/>
    <property type="molecule type" value="Genomic_DNA"/>
</dbReference>
<reference evidence="8" key="1">
    <citation type="journal article" date="2019" name="Int. J. Syst. Evol. Microbiol.">
        <title>The Global Catalogue of Microorganisms (GCM) 10K type strain sequencing project: providing services to taxonomists for standard genome sequencing and annotation.</title>
        <authorList>
            <consortium name="The Broad Institute Genomics Platform"/>
            <consortium name="The Broad Institute Genome Sequencing Center for Infectious Disease"/>
            <person name="Wu L."/>
            <person name="Ma J."/>
        </authorList>
    </citation>
    <scope>NUCLEOTIDE SEQUENCE [LARGE SCALE GENOMIC DNA]</scope>
    <source>
        <strain evidence="8">CGMCC 1.15731</strain>
    </source>
</reference>
<gene>
    <name evidence="7" type="ORF">ACFO1V_10275</name>
</gene>
<protein>
    <submittedName>
        <fullName evidence="7">Energy-coupling factor transporter transmembrane component T family protein</fullName>
    </submittedName>
</protein>
<dbReference type="Pfam" id="PF02361">
    <property type="entry name" value="CbiQ"/>
    <property type="match status" value="1"/>
</dbReference>
<organism evidence="7 8">
    <name type="scientific">Daeguia caeni</name>
    <dbReference type="NCBI Taxonomy" id="439612"/>
    <lineage>
        <taxon>Bacteria</taxon>
        <taxon>Pseudomonadati</taxon>
        <taxon>Pseudomonadota</taxon>
        <taxon>Alphaproteobacteria</taxon>
        <taxon>Hyphomicrobiales</taxon>
        <taxon>Brucellaceae</taxon>
        <taxon>Daeguia</taxon>
    </lineage>
</organism>
<keyword evidence="4 6" id="KW-1133">Transmembrane helix</keyword>
<dbReference type="RefSeq" id="WP_374834434.1">
    <property type="nucleotide sequence ID" value="NZ_JBHEEZ010000052.1"/>
</dbReference>
<keyword evidence="8" id="KW-1185">Reference proteome</keyword>
<sequence>MAARSQPFRPGNNAMAKVLISRLPGMRTEAKVTLMALALIVLFASGQLWVVLAFVVLFAAGLGFFVTDWRRLLPAIIMAASSGVAICAIHWWNGTLDMGIVAALRLNASIWGALLLAVTTSSSEIMDMLEALVARSGRFGRHFRFLPLQAAMVTRFVPLFAEHLQAMRQARLARGGSKWNLNLAPLMISALRQTDQLAEAIEARGFDPDDTRQGEQKNDD</sequence>
<comment type="subcellular location">
    <subcellularLocation>
        <location evidence="1">Membrane</location>
        <topology evidence="1">Multi-pass membrane protein</topology>
    </subcellularLocation>
</comment>
<keyword evidence="3 6" id="KW-0812">Transmembrane</keyword>
<evidence type="ECO:0000256" key="6">
    <source>
        <dbReference type="SAM" id="Phobius"/>
    </source>
</evidence>
<dbReference type="InterPro" id="IPR003339">
    <property type="entry name" value="ABC/ECF_trnsptr_transmembrane"/>
</dbReference>
<comment type="similarity">
    <text evidence="2">Belongs to the CbiQ family.</text>
</comment>
<proteinExistence type="inferred from homology"/>
<feature type="transmembrane region" description="Helical" evidence="6">
    <location>
        <begin position="72"/>
        <end position="92"/>
    </location>
</feature>
<evidence type="ECO:0000256" key="4">
    <source>
        <dbReference type="ARBA" id="ARBA00022989"/>
    </source>
</evidence>